<comment type="function">
    <text evidence="9">Reversibly transfers an adenylyl group from ATP to 4'-phosphopantetheine, yielding dephospho-CoA (dPCoA) and pyrophosphate.</text>
</comment>
<evidence type="ECO:0000256" key="9">
    <source>
        <dbReference type="HAMAP-Rule" id="MF_00151"/>
    </source>
</evidence>
<dbReference type="Pfam" id="PF01467">
    <property type="entry name" value="CTP_transf_like"/>
    <property type="match status" value="1"/>
</dbReference>
<evidence type="ECO:0000256" key="5">
    <source>
        <dbReference type="ARBA" id="ARBA00022840"/>
    </source>
</evidence>
<evidence type="ECO:0000256" key="4">
    <source>
        <dbReference type="ARBA" id="ARBA00022741"/>
    </source>
</evidence>
<comment type="subcellular location">
    <subcellularLocation>
        <location evidence="9">Cytoplasm</location>
    </subcellularLocation>
</comment>
<dbReference type="KEGG" id="mcad:Pan265_07350"/>
<dbReference type="GO" id="GO:0015937">
    <property type="term" value="P:coenzyme A biosynthetic process"/>
    <property type="evidence" value="ECO:0007669"/>
    <property type="project" value="UniProtKB-UniRule"/>
</dbReference>
<keyword evidence="5 9" id="KW-0067">ATP-binding</keyword>
<feature type="binding site" evidence="9">
    <location>
        <position position="48"/>
    </location>
    <ligand>
        <name>substrate</name>
    </ligand>
</feature>
<sequence>MTDYPHHPKTALFPGTFDPITSGHLDIIRRACPLFDRLIVAVARNPAKKSIFPSVERVAIIEELVSDLPNVEVDRFEGLTIDYAKSIKANAIVRGLRNVTDLNFEFQLALTNRALTSIETVFIMTGEHYAFTSSTLIKQIAAGGEIDRLHQLLPHIVIEKLKQKKRENGGNLPWAHVDHFKE</sequence>
<feature type="binding site" evidence="9">
    <location>
        <position position="105"/>
    </location>
    <ligand>
        <name>ATP</name>
        <dbReference type="ChEBI" id="CHEBI:30616"/>
    </ligand>
</feature>
<keyword evidence="3 9" id="KW-0548">Nucleotidyltransferase</keyword>
<gene>
    <name evidence="9 11" type="primary">coaD</name>
    <name evidence="11" type="ORF">Pan265_07350</name>
</gene>
<keyword evidence="6 9" id="KW-0460">Magnesium</keyword>
<dbReference type="AlphaFoldDB" id="A0A518BVD0"/>
<accession>A0A518BVD0</accession>
<evidence type="ECO:0000256" key="1">
    <source>
        <dbReference type="ARBA" id="ARBA00022490"/>
    </source>
</evidence>
<keyword evidence="7 9" id="KW-0173">Coenzyme A biosynthesis</keyword>
<evidence type="ECO:0000256" key="7">
    <source>
        <dbReference type="ARBA" id="ARBA00022993"/>
    </source>
</evidence>
<dbReference type="OrthoDB" id="9806661at2"/>
<dbReference type="InterPro" id="IPR004821">
    <property type="entry name" value="Cyt_trans-like"/>
</dbReference>
<dbReference type="PANTHER" id="PTHR21342:SF1">
    <property type="entry name" value="PHOSPHOPANTETHEINE ADENYLYLTRANSFERASE"/>
    <property type="match status" value="1"/>
</dbReference>
<dbReference type="PANTHER" id="PTHR21342">
    <property type="entry name" value="PHOSPHOPANTETHEINE ADENYLYLTRANSFERASE"/>
    <property type="match status" value="1"/>
</dbReference>
<dbReference type="InterPro" id="IPR014729">
    <property type="entry name" value="Rossmann-like_a/b/a_fold"/>
</dbReference>
<proteinExistence type="inferred from homology"/>
<feature type="binding site" evidence="9">
    <location>
        <position position="24"/>
    </location>
    <ligand>
        <name>ATP</name>
        <dbReference type="ChEBI" id="CHEBI:30616"/>
    </ligand>
</feature>
<dbReference type="GO" id="GO:0005524">
    <property type="term" value="F:ATP binding"/>
    <property type="evidence" value="ECO:0007669"/>
    <property type="project" value="UniProtKB-KW"/>
</dbReference>
<dbReference type="EMBL" id="CP036280">
    <property type="protein sequence ID" value="QDU70894.1"/>
    <property type="molecule type" value="Genomic_DNA"/>
</dbReference>
<dbReference type="GO" id="GO:0004595">
    <property type="term" value="F:pantetheine-phosphate adenylyltransferase activity"/>
    <property type="evidence" value="ECO:0007669"/>
    <property type="project" value="UniProtKB-UniRule"/>
</dbReference>
<feature type="binding site" evidence="9">
    <location>
        <begin position="95"/>
        <end position="97"/>
    </location>
    <ligand>
        <name>ATP</name>
        <dbReference type="ChEBI" id="CHEBI:30616"/>
    </ligand>
</feature>
<keyword evidence="1 9" id="KW-0963">Cytoplasm</keyword>
<dbReference type="SUPFAM" id="SSF52374">
    <property type="entry name" value="Nucleotidylyl transferase"/>
    <property type="match status" value="1"/>
</dbReference>
<comment type="similarity">
    <text evidence="9">Belongs to the bacterial CoaD family.</text>
</comment>
<dbReference type="HAMAP" id="MF_00151">
    <property type="entry name" value="PPAT_bact"/>
    <property type="match status" value="1"/>
</dbReference>
<evidence type="ECO:0000256" key="8">
    <source>
        <dbReference type="ARBA" id="ARBA00029346"/>
    </source>
</evidence>
<dbReference type="UniPathway" id="UPA00241">
    <property type="reaction ID" value="UER00355"/>
</dbReference>
<comment type="subunit">
    <text evidence="9">Homohexamer.</text>
</comment>
<evidence type="ECO:0000313" key="11">
    <source>
        <dbReference type="EMBL" id="QDU70894.1"/>
    </source>
</evidence>
<keyword evidence="12" id="KW-1185">Reference proteome</keyword>
<protein>
    <recommendedName>
        <fullName evidence="9">Phosphopantetheine adenylyltransferase</fullName>
        <ecNumber evidence="9">2.7.7.3</ecNumber>
    </recommendedName>
    <alternativeName>
        <fullName evidence="9">Dephospho-CoA pyrophosphorylase</fullName>
    </alternativeName>
    <alternativeName>
        <fullName evidence="9">Pantetheine-phosphate adenylyltransferase</fullName>
        <shortName evidence="9">PPAT</shortName>
    </alternativeName>
</protein>
<dbReference type="NCBIfam" id="TIGR01510">
    <property type="entry name" value="coaD_prev_kdtB"/>
    <property type="match status" value="1"/>
</dbReference>
<feature type="binding site" evidence="9">
    <location>
        <position position="94"/>
    </location>
    <ligand>
        <name>substrate</name>
    </ligand>
</feature>
<feature type="binding site" evidence="9">
    <location>
        <begin position="16"/>
        <end position="17"/>
    </location>
    <ligand>
        <name>ATP</name>
        <dbReference type="ChEBI" id="CHEBI:30616"/>
    </ligand>
</feature>
<keyword evidence="2 9" id="KW-0808">Transferase</keyword>
<feature type="domain" description="Cytidyltransferase-like" evidence="10">
    <location>
        <begin position="12"/>
        <end position="139"/>
    </location>
</feature>
<feature type="binding site" evidence="9">
    <location>
        <begin position="129"/>
        <end position="135"/>
    </location>
    <ligand>
        <name>ATP</name>
        <dbReference type="ChEBI" id="CHEBI:30616"/>
    </ligand>
</feature>
<dbReference type="Proteomes" id="UP000320386">
    <property type="component" value="Chromosome"/>
</dbReference>
<name>A0A518BVD0_9BACT</name>
<organism evidence="11 12">
    <name type="scientific">Mucisphaera calidilacus</name>
    <dbReference type="NCBI Taxonomy" id="2527982"/>
    <lineage>
        <taxon>Bacteria</taxon>
        <taxon>Pseudomonadati</taxon>
        <taxon>Planctomycetota</taxon>
        <taxon>Phycisphaerae</taxon>
        <taxon>Phycisphaerales</taxon>
        <taxon>Phycisphaeraceae</taxon>
        <taxon>Mucisphaera</taxon>
    </lineage>
</organism>
<comment type="catalytic activity">
    <reaction evidence="8 9">
        <text>(R)-4'-phosphopantetheine + ATP + H(+) = 3'-dephospho-CoA + diphosphate</text>
        <dbReference type="Rhea" id="RHEA:19801"/>
        <dbReference type="ChEBI" id="CHEBI:15378"/>
        <dbReference type="ChEBI" id="CHEBI:30616"/>
        <dbReference type="ChEBI" id="CHEBI:33019"/>
        <dbReference type="ChEBI" id="CHEBI:57328"/>
        <dbReference type="ChEBI" id="CHEBI:61723"/>
        <dbReference type="EC" id="2.7.7.3"/>
    </reaction>
</comment>
<comment type="cofactor">
    <cofactor evidence="9">
        <name>Mg(2+)</name>
        <dbReference type="ChEBI" id="CHEBI:18420"/>
    </cofactor>
</comment>
<keyword evidence="4 9" id="KW-0547">Nucleotide-binding</keyword>
<dbReference type="PRINTS" id="PR01020">
    <property type="entry name" value="LPSBIOSNTHSS"/>
</dbReference>
<evidence type="ECO:0000313" key="12">
    <source>
        <dbReference type="Proteomes" id="UP000320386"/>
    </source>
</evidence>
<dbReference type="GO" id="GO:0005737">
    <property type="term" value="C:cytoplasm"/>
    <property type="evidence" value="ECO:0007669"/>
    <property type="project" value="UniProtKB-SubCell"/>
</dbReference>
<evidence type="ECO:0000259" key="10">
    <source>
        <dbReference type="Pfam" id="PF01467"/>
    </source>
</evidence>
<feature type="binding site" evidence="9">
    <location>
        <position position="80"/>
    </location>
    <ligand>
        <name>substrate</name>
    </ligand>
</feature>
<evidence type="ECO:0000256" key="2">
    <source>
        <dbReference type="ARBA" id="ARBA00022679"/>
    </source>
</evidence>
<dbReference type="InterPro" id="IPR001980">
    <property type="entry name" value="PPAT"/>
</dbReference>
<dbReference type="Gene3D" id="3.40.50.620">
    <property type="entry name" value="HUPs"/>
    <property type="match status" value="1"/>
</dbReference>
<dbReference type="NCBIfam" id="TIGR00125">
    <property type="entry name" value="cyt_tran_rel"/>
    <property type="match status" value="1"/>
</dbReference>
<evidence type="ECO:0000256" key="6">
    <source>
        <dbReference type="ARBA" id="ARBA00022842"/>
    </source>
</evidence>
<dbReference type="RefSeq" id="WP_145445033.1">
    <property type="nucleotide sequence ID" value="NZ_CP036280.1"/>
</dbReference>
<dbReference type="EC" id="2.7.7.3" evidence="9"/>
<reference evidence="11 12" key="1">
    <citation type="submission" date="2019-02" db="EMBL/GenBank/DDBJ databases">
        <title>Deep-cultivation of Planctomycetes and their phenomic and genomic characterization uncovers novel biology.</title>
        <authorList>
            <person name="Wiegand S."/>
            <person name="Jogler M."/>
            <person name="Boedeker C."/>
            <person name="Pinto D."/>
            <person name="Vollmers J."/>
            <person name="Rivas-Marin E."/>
            <person name="Kohn T."/>
            <person name="Peeters S.H."/>
            <person name="Heuer A."/>
            <person name="Rast P."/>
            <person name="Oberbeckmann S."/>
            <person name="Bunk B."/>
            <person name="Jeske O."/>
            <person name="Meyerdierks A."/>
            <person name="Storesund J.E."/>
            <person name="Kallscheuer N."/>
            <person name="Luecker S."/>
            <person name="Lage O.M."/>
            <person name="Pohl T."/>
            <person name="Merkel B.J."/>
            <person name="Hornburger P."/>
            <person name="Mueller R.-W."/>
            <person name="Bruemmer F."/>
            <person name="Labrenz M."/>
            <person name="Spormann A.M."/>
            <person name="Op den Camp H."/>
            <person name="Overmann J."/>
            <person name="Amann R."/>
            <person name="Jetten M.S.M."/>
            <person name="Mascher T."/>
            <person name="Medema M.H."/>
            <person name="Devos D.P."/>
            <person name="Kaster A.-K."/>
            <person name="Ovreas L."/>
            <person name="Rohde M."/>
            <person name="Galperin M.Y."/>
            <person name="Jogler C."/>
        </authorList>
    </citation>
    <scope>NUCLEOTIDE SEQUENCE [LARGE SCALE GENOMIC DNA]</scope>
    <source>
        <strain evidence="11 12">Pan265</strain>
    </source>
</reference>
<dbReference type="CDD" id="cd02163">
    <property type="entry name" value="PPAT"/>
    <property type="match status" value="1"/>
</dbReference>
<comment type="pathway">
    <text evidence="9">Cofactor biosynthesis; coenzyme A biosynthesis; CoA from (R)-pantothenate: step 4/5.</text>
</comment>
<feature type="binding site" evidence="9">
    <location>
        <position position="16"/>
    </location>
    <ligand>
        <name>substrate</name>
    </ligand>
</feature>
<evidence type="ECO:0000256" key="3">
    <source>
        <dbReference type="ARBA" id="ARBA00022695"/>
    </source>
</evidence>
<feature type="site" description="Transition state stabilizer" evidence="9">
    <location>
        <position position="24"/>
    </location>
</feature>